<evidence type="ECO:0000313" key="4">
    <source>
        <dbReference type="Proteomes" id="UP000095280"/>
    </source>
</evidence>
<evidence type="ECO:0000256" key="1">
    <source>
        <dbReference type="ARBA" id="ARBA00022737"/>
    </source>
</evidence>
<accession>A0A1I8I5W2</accession>
<feature type="region of interest" description="Disordered" evidence="2">
    <location>
        <begin position="329"/>
        <end position="364"/>
    </location>
</feature>
<dbReference type="Pfam" id="PF25023">
    <property type="entry name" value="TEN_YD-shell"/>
    <property type="match status" value="1"/>
</dbReference>
<feature type="domain" description="Teneurin-like YD-shell" evidence="3">
    <location>
        <begin position="10"/>
        <end position="418"/>
    </location>
</feature>
<dbReference type="InterPro" id="IPR056823">
    <property type="entry name" value="TEN-like_YD-shell"/>
</dbReference>
<proteinExistence type="predicted"/>
<dbReference type="Gene3D" id="2.180.10.10">
    <property type="entry name" value="RHS repeat-associated core"/>
    <property type="match status" value="1"/>
</dbReference>
<name>A0A1I8I5W2_9PLAT</name>
<dbReference type="Proteomes" id="UP000095280">
    <property type="component" value="Unplaced"/>
</dbReference>
<evidence type="ECO:0000256" key="2">
    <source>
        <dbReference type="SAM" id="MobiDB-lite"/>
    </source>
</evidence>
<reference evidence="5" key="1">
    <citation type="submission" date="2016-11" db="UniProtKB">
        <authorList>
            <consortium name="WormBaseParasite"/>
        </authorList>
    </citation>
    <scope>IDENTIFICATION</scope>
</reference>
<evidence type="ECO:0000313" key="5">
    <source>
        <dbReference type="WBParaSite" id="maker-uti_cns_0010107-snap-gene-0.3-mRNA-1"/>
    </source>
</evidence>
<keyword evidence="4" id="KW-1185">Reference proteome</keyword>
<evidence type="ECO:0000259" key="3">
    <source>
        <dbReference type="Pfam" id="PF25023"/>
    </source>
</evidence>
<protein>
    <submittedName>
        <fullName evidence="5">RHS repeat protein</fullName>
    </submittedName>
</protein>
<organism evidence="4 5">
    <name type="scientific">Macrostomum lignano</name>
    <dbReference type="NCBI Taxonomy" id="282301"/>
    <lineage>
        <taxon>Eukaryota</taxon>
        <taxon>Metazoa</taxon>
        <taxon>Spiralia</taxon>
        <taxon>Lophotrochozoa</taxon>
        <taxon>Platyhelminthes</taxon>
        <taxon>Rhabditophora</taxon>
        <taxon>Macrostomorpha</taxon>
        <taxon>Macrostomida</taxon>
        <taxon>Macrostomidae</taxon>
        <taxon>Macrostomum</taxon>
    </lineage>
</organism>
<keyword evidence="1" id="KW-0677">Repeat</keyword>
<sequence length="418" mass="46079">MGNNATFELRNEYHNASIRSPSGRKCQLEYSELGQARIISCQGGGRYSFEYESRGGGVTSATFPSGGRWLFRYTDAGRISKTIDPTGRVDQLLTEATAEGVRVRSGTASVEFDGSGAKPVGYRRLISGDLPALQSVAESNLPNGSRRLTAHLTCRNCSIKFLTSGTTASGNSGGTTRWRRTIRLGRSSDGLDASALKHRSEWVYTSGQMSLMVNSRPTLGVTFNRHHDQRLTAAYFGYDSNHLSASSAAQHLFSIVYNSFGQPLSVVPNAQKSFFRPVYFKYTDRNQLSEMRWADKPRTASESTAREGWLQRQYDSAGRLVSEARNFSSGSATSSEDLAPGRISDPAGQTYRFERDPSTGGLGRLVTPTGTIRLRAHSSLSSNRLLYWPWLGTARAAVFHYNADEALESVLYPSRQRR</sequence>
<dbReference type="AlphaFoldDB" id="A0A1I8I5W2"/>
<dbReference type="WBParaSite" id="maker-uti_cns_0010107-snap-gene-0.3-mRNA-1">
    <property type="protein sequence ID" value="maker-uti_cns_0010107-snap-gene-0.3-mRNA-1"/>
    <property type="gene ID" value="maker-uti_cns_0010107-snap-gene-0.3"/>
</dbReference>